<dbReference type="Proteomes" id="UP001199750">
    <property type="component" value="Unassembled WGS sequence"/>
</dbReference>
<dbReference type="AlphaFoldDB" id="A0AAW5CDK2"/>
<accession>A0AAW5CDK2</accession>
<protein>
    <submittedName>
        <fullName evidence="1">Uncharacterized protein</fullName>
    </submittedName>
</protein>
<comment type="caution">
    <text evidence="1">The sequence shown here is derived from an EMBL/GenBank/DDBJ whole genome shotgun (WGS) entry which is preliminary data.</text>
</comment>
<gene>
    <name evidence="1" type="ORF">L0P03_07460</name>
</gene>
<dbReference type="EMBL" id="JAKNDN010000012">
    <property type="protein sequence ID" value="MCG4959686.1"/>
    <property type="molecule type" value="Genomic_DNA"/>
</dbReference>
<sequence length="92" mass="10206">MLLVLAALGVVGEIKTPYSRNDYKAFLGFVRLHYSYVVSLYDIDTFFGNTVRIVQHDFPIGPSYRADFLVRLNILSGGRPSFPGEAVASAPH</sequence>
<evidence type="ECO:0000313" key="1">
    <source>
        <dbReference type="EMBL" id="MCG4959686.1"/>
    </source>
</evidence>
<dbReference type="RefSeq" id="WP_175316038.1">
    <property type="nucleotide sequence ID" value="NZ_JABWDG010000092.1"/>
</dbReference>
<name>A0AAW5CDK2_9BACT</name>
<reference evidence="1" key="1">
    <citation type="submission" date="2022-01" db="EMBL/GenBank/DDBJ databases">
        <title>Collection of gut derived symbiotic bacterial strains cultured from healthy donors.</title>
        <authorList>
            <person name="Lin H."/>
            <person name="Kohout C."/>
            <person name="Waligurski E."/>
            <person name="Pamer E.G."/>
        </authorList>
    </citation>
    <scope>NUCLEOTIDE SEQUENCE</scope>
    <source>
        <strain evidence="1">DFI.1.149</strain>
    </source>
</reference>
<organism evidence="1 2">
    <name type="scientific">Odoribacter splanchnicus</name>
    <dbReference type="NCBI Taxonomy" id="28118"/>
    <lineage>
        <taxon>Bacteria</taxon>
        <taxon>Pseudomonadati</taxon>
        <taxon>Bacteroidota</taxon>
        <taxon>Bacteroidia</taxon>
        <taxon>Bacteroidales</taxon>
        <taxon>Odoribacteraceae</taxon>
        <taxon>Odoribacter</taxon>
    </lineage>
</organism>
<evidence type="ECO:0000313" key="2">
    <source>
        <dbReference type="Proteomes" id="UP001199750"/>
    </source>
</evidence>
<proteinExistence type="predicted"/>